<dbReference type="EMBL" id="QGTD01000013">
    <property type="protein sequence ID" value="PWU67579.1"/>
    <property type="molecule type" value="Genomic_DNA"/>
</dbReference>
<dbReference type="GO" id="GO:0007155">
    <property type="term" value="P:cell adhesion"/>
    <property type="evidence" value="ECO:0007669"/>
    <property type="project" value="InterPro"/>
</dbReference>
<feature type="region of interest" description="Disordered" evidence="4">
    <location>
        <begin position="125"/>
        <end position="159"/>
    </location>
</feature>
<name>A0A317L163_9BACI</name>
<dbReference type="SUPFAM" id="SSF53807">
    <property type="entry name" value="Helical backbone' metal receptor"/>
    <property type="match status" value="1"/>
</dbReference>
<sequence>MKRLSIGLFILIALLLTACGEEGSEANGESDDSLSIYTTLYPLAYFADEIGGDDVEVSTILPAGADPHNFEPTSKMMVEIATADLFVFNGANLEAYAGEIEEALQGEDVKMIEAAEGIDLEEHVHEHEHDHGDEEGHDHEHSHETEEAHDHAGHDHGDVDPHVWLDPIKAVQLAENIKDALVEIRPEQKESYEENFQDLEERLTALDQSFHEQLEQSDNKEILVTHAAYGYWEQGYGIEQIAISGLSPTDEPSQKQLEEIIHQVDEKGIKYLLFEQNVEPKVAKVIQNEANIESLQLHNLSVLTEEDIEKEENYFTLMERNLEVLEQALHY</sequence>
<dbReference type="InterPro" id="IPR006127">
    <property type="entry name" value="ZnuA-like"/>
</dbReference>
<gene>
    <name evidence="6" type="ORF">DLJ74_14035</name>
</gene>
<dbReference type="GO" id="GO:0030001">
    <property type="term" value="P:metal ion transport"/>
    <property type="evidence" value="ECO:0007669"/>
    <property type="project" value="InterPro"/>
</dbReference>
<keyword evidence="7" id="KW-1185">Reference proteome</keyword>
<evidence type="ECO:0000313" key="7">
    <source>
        <dbReference type="Proteomes" id="UP000245624"/>
    </source>
</evidence>
<evidence type="ECO:0000256" key="5">
    <source>
        <dbReference type="SAM" id="SignalP"/>
    </source>
</evidence>
<dbReference type="PRINTS" id="PR00690">
    <property type="entry name" value="ADHESNFAMILY"/>
</dbReference>
<comment type="caution">
    <text evidence="6">The sequence shown here is derived from an EMBL/GenBank/DDBJ whole genome shotgun (WGS) entry which is preliminary data.</text>
</comment>
<dbReference type="PRINTS" id="PR00691">
    <property type="entry name" value="ADHESINB"/>
</dbReference>
<dbReference type="Pfam" id="PF01297">
    <property type="entry name" value="ZnuA"/>
    <property type="match status" value="1"/>
</dbReference>
<comment type="similarity">
    <text evidence="3">Belongs to the bacterial solute-binding protein 9 family.</text>
</comment>
<evidence type="ECO:0000256" key="3">
    <source>
        <dbReference type="RuleBase" id="RU003512"/>
    </source>
</evidence>
<dbReference type="PANTHER" id="PTHR42953">
    <property type="entry name" value="HIGH-AFFINITY ZINC UPTAKE SYSTEM PROTEIN ZNUA-RELATED"/>
    <property type="match status" value="1"/>
</dbReference>
<keyword evidence="2 5" id="KW-0732">Signal</keyword>
<dbReference type="InterPro" id="IPR006129">
    <property type="entry name" value="AdhesinB"/>
</dbReference>
<feature type="signal peptide" evidence="5">
    <location>
        <begin position="1"/>
        <end position="20"/>
    </location>
</feature>
<feature type="chain" id="PRO_5038530722" evidence="5">
    <location>
        <begin position="21"/>
        <end position="331"/>
    </location>
</feature>
<proteinExistence type="inferred from homology"/>
<evidence type="ECO:0000256" key="2">
    <source>
        <dbReference type="ARBA" id="ARBA00022729"/>
    </source>
</evidence>
<dbReference type="Proteomes" id="UP000245624">
    <property type="component" value="Unassembled WGS sequence"/>
</dbReference>
<dbReference type="InterPro" id="IPR050492">
    <property type="entry name" value="Bact_metal-bind_prot9"/>
</dbReference>
<dbReference type="InterPro" id="IPR006128">
    <property type="entry name" value="Lipoprotein_PsaA-like"/>
</dbReference>
<dbReference type="OrthoDB" id="9810636at2"/>
<dbReference type="PROSITE" id="PS51257">
    <property type="entry name" value="PROKAR_LIPOPROTEIN"/>
    <property type="match status" value="1"/>
</dbReference>
<dbReference type="Gene3D" id="3.40.50.1980">
    <property type="entry name" value="Nitrogenase molybdenum iron protein domain"/>
    <property type="match status" value="2"/>
</dbReference>
<reference evidence="6 7" key="1">
    <citation type="submission" date="2018-05" db="EMBL/GenBank/DDBJ databases">
        <title>Genomic analysis of Gracilibacillus dipsosauri DD1 reveals novel features of a salt-tolerant amylase.</title>
        <authorList>
            <person name="Deutch C.E."/>
            <person name="Yang S."/>
        </authorList>
    </citation>
    <scope>NUCLEOTIDE SEQUENCE [LARGE SCALE GENOMIC DNA]</scope>
    <source>
        <strain evidence="6 7">DD1</strain>
    </source>
</reference>
<keyword evidence="1 3" id="KW-0813">Transport</keyword>
<accession>A0A317L163</accession>
<evidence type="ECO:0000256" key="1">
    <source>
        <dbReference type="ARBA" id="ARBA00022448"/>
    </source>
</evidence>
<evidence type="ECO:0000256" key="4">
    <source>
        <dbReference type="SAM" id="MobiDB-lite"/>
    </source>
</evidence>
<dbReference type="PANTHER" id="PTHR42953:SF8">
    <property type="entry name" value="ZINT DOMAIN-CONTAINING PROTEIN"/>
    <property type="match status" value="1"/>
</dbReference>
<dbReference type="RefSeq" id="WP_109984942.1">
    <property type="nucleotide sequence ID" value="NZ_JAJUIE010000083.1"/>
</dbReference>
<dbReference type="AlphaFoldDB" id="A0A317L163"/>
<protein>
    <submittedName>
        <fullName evidence="6">Adhesin</fullName>
    </submittedName>
</protein>
<organism evidence="6 7">
    <name type="scientific">Gracilibacillus dipsosauri</name>
    <dbReference type="NCBI Taxonomy" id="178340"/>
    <lineage>
        <taxon>Bacteria</taxon>
        <taxon>Bacillati</taxon>
        <taxon>Bacillota</taxon>
        <taxon>Bacilli</taxon>
        <taxon>Bacillales</taxon>
        <taxon>Bacillaceae</taxon>
        <taxon>Gracilibacillus</taxon>
    </lineage>
</organism>
<evidence type="ECO:0000313" key="6">
    <source>
        <dbReference type="EMBL" id="PWU67579.1"/>
    </source>
</evidence>
<dbReference type="GO" id="GO:0046872">
    <property type="term" value="F:metal ion binding"/>
    <property type="evidence" value="ECO:0007669"/>
    <property type="project" value="InterPro"/>
</dbReference>